<sequence length="37" mass="4416">MDRRNKRVQLTDKGQRFFAELAEIMTEAIDLNESNKF</sequence>
<reference evidence="1 2" key="1">
    <citation type="submission" date="2018-06" db="EMBL/GenBank/DDBJ databases">
        <title>Freshwater and sediment microbial communities from various areas in North America, analyzing microbe dynamics in response to fracking.</title>
        <authorList>
            <person name="Lamendella R."/>
        </authorList>
    </citation>
    <scope>NUCLEOTIDE SEQUENCE [LARGE SCALE GENOMIC DNA]</scope>
    <source>
        <strain evidence="1 2">114J</strain>
    </source>
</reference>
<organism evidence="1 2">
    <name type="scientific">Marinobacter pelagius</name>
    <dbReference type="NCBI Taxonomy" id="379482"/>
    <lineage>
        <taxon>Bacteria</taxon>
        <taxon>Pseudomonadati</taxon>
        <taxon>Pseudomonadota</taxon>
        <taxon>Gammaproteobacteria</taxon>
        <taxon>Pseudomonadales</taxon>
        <taxon>Marinobacteraceae</taxon>
        <taxon>Marinobacter</taxon>
    </lineage>
</organism>
<dbReference type="AlphaFoldDB" id="A0A366GZ68"/>
<evidence type="ECO:0000313" key="1">
    <source>
        <dbReference type="EMBL" id="RBP32658.1"/>
    </source>
</evidence>
<proteinExistence type="predicted"/>
<protein>
    <recommendedName>
        <fullName evidence="3">Winged helix DNA-binding domain-containing protein</fullName>
    </recommendedName>
</protein>
<dbReference type="Gene3D" id="1.10.10.10">
    <property type="entry name" value="Winged helix-like DNA-binding domain superfamily/Winged helix DNA-binding domain"/>
    <property type="match status" value="1"/>
</dbReference>
<evidence type="ECO:0008006" key="3">
    <source>
        <dbReference type="Google" id="ProtNLM"/>
    </source>
</evidence>
<dbReference type="EMBL" id="QNRO01000003">
    <property type="protein sequence ID" value="RBP32658.1"/>
    <property type="molecule type" value="Genomic_DNA"/>
</dbReference>
<dbReference type="Proteomes" id="UP000252995">
    <property type="component" value="Unassembled WGS sequence"/>
</dbReference>
<evidence type="ECO:0000313" key="2">
    <source>
        <dbReference type="Proteomes" id="UP000252995"/>
    </source>
</evidence>
<dbReference type="InterPro" id="IPR036390">
    <property type="entry name" value="WH_DNA-bd_sf"/>
</dbReference>
<comment type="caution">
    <text evidence="1">The sequence shown here is derived from an EMBL/GenBank/DDBJ whole genome shotgun (WGS) entry which is preliminary data.</text>
</comment>
<accession>A0A366GZ68</accession>
<name>A0A366GZ68_9GAMM</name>
<dbReference type="SUPFAM" id="SSF46785">
    <property type="entry name" value="Winged helix' DNA-binding domain"/>
    <property type="match status" value="1"/>
</dbReference>
<dbReference type="InterPro" id="IPR036388">
    <property type="entry name" value="WH-like_DNA-bd_sf"/>
</dbReference>
<gene>
    <name evidence="1" type="ORF">DET50_103219</name>
</gene>